<dbReference type="InterPro" id="IPR012341">
    <property type="entry name" value="6hp_glycosidase-like_sf"/>
</dbReference>
<dbReference type="GO" id="GO:0005975">
    <property type="term" value="P:carbohydrate metabolic process"/>
    <property type="evidence" value="ECO:0007669"/>
    <property type="project" value="InterPro"/>
</dbReference>
<dbReference type="GO" id="GO:0004553">
    <property type="term" value="F:hydrolase activity, hydrolyzing O-glycosyl compounds"/>
    <property type="evidence" value="ECO:0007669"/>
    <property type="project" value="TreeGrafter"/>
</dbReference>
<evidence type="ECO:0000313" key="3">
    <source>
        <dbReference type="Proteomes" id="UP000095605"/>
    </source>
</evidence>
<dbReference type="Proteomes" id="UP000095605">
    <property type="component" value="Unassembled WGS sequence"/>
</dbReference>
<keyword evidence="3" id="KW-1185">Reference proteome</keyword>
<dbReference type="InterPro" id="IPR008928">
    <property type="entry name" value="6-hairpin_glycosidase_sf"/>
</dbReference>
<dbReference type="PANTHER" id="PTHR31616">
    <property type="entry name" value="TREHALASE"/>
    <property type="match status" value="1"/>
</dbReference>
<dbReference type="InterPro" id="IPR011613">
    <property type="entry name" value="GH15-like"/>
</dbReference>
<dbReference type="Gene3D" id="1.50.10.10">
    <property type="match status" value="1"/>
</dbReference>
<dbReference type="Pfam" id="PF00723">
    <property type="entry name" value="Glyco_hydro_15"/>
    <property type="match status" value="1"/>
</dbReference>
<dbReference type="AlphaFoldDB" id="A0A1E5RLB7"/>
<evidence type="ECO:0000259" key="1">
    <source>
        <dbReference type="Pfam" id="PF00723"/>
    </source>
</evidence>
<name>A0A1E5RLB7_9ASCO</name>
<dbReference type="GO" id="GO:0000324">
    <property type="term" value="C:fungal-type vacuole"/>
    <property type="evidence" value="ECO:0007669"/>
    <property type="project" value="TreeGrafter"/>
</dbReference>
<accession>A0A1E5RLB7</accession>
<feature type="domain" description="GH15-like" evidence="1">
    <location>
        <begin position="107"/>
        <end position="606"/>
    </location>
</feature>
<reference evidence="3" key="1">
    <citation type="journal article" date="2016" name="Genome Announc.">
        <title>Genome sequences of three species of Hanseniaspora isolated from spontaneous wine fermentations.</title>
        <authorList>
            <person name="Sternes P.R."/>
            <person name="Lee D."/>
            <person name="Kutyna D.R."/>
            <person name="Borneman A.R."/>
        </authorList>
    </citation>
    <scope>NUCLEOTIDE SEQUENCE [LARGE SCALE GENOMIC DNA]</scope>
    <source>
        <strain evidence="3">AWRI3578</strain>
    </source>
</reference>
<comment type="caution">
    <text evidence="2">The sequence shown here is derived from an EMBL/GenBank/DDBJ whole genome shotgun (WGS) entry which is preliminary data.</text>
</comment>
<evidence type="ECO:0000313" key="2">
    <source>
        <dbReference type="EMBL" id="OEJ87634.1"/>
    </source>
</evidence>
<gene>
    <name evidence="2" type="ORF">AWRI3578_g1606</name>
</gene>
<dbReference type="PANTHER" id="PTHR31616:SF9">
    <property type="entry name" value="GLUCOAMYLASE, INTRACELLULAR SPORULATION-SPECIFIC"/>
    <property type="match status" value="1"/>
</dbReference>
<sequence length="634" mass="74033">MPAEKEVTPCCEPASDTIHIELTELFNDFLTIDGTASPPPPNTTLNLQHLQRGWTKEHALRRYLSENLQFKKIETLTKELLDFNYDIDDWITGELEVCESKIFSNVIDNNFNILKLNYSFIKEGSILASPSTEDPNYFYDWVRDSGILMKTILNFMKVQLDFIICDIQEESLLSHVSFKSLKLITFCLKNFHHNYTLMQIPNLSGSSCDKPDGDLKGLGEPKWNLDETRYDDPWGRPQNDGPAIRAMAALHFLQLLKKYDIRISELIHEVKHHNLLKYEIFFDNEAEFINKFIIFDLKFIINNWKEENFDLWEEVKGYHFFTSLCQLKAIKLGEEILSLYLKDQALYEKLDIDDQFIQTLHNTYEDILNFMKNEAGFDQPDKCYYVENPMSQDYRCGLDIATIIGSNLTHDYIFEHDLYDTEIPFSSKDLKILNNLYHLGKTFVDIYPINDEFKRSQLSIGCCMGRYPEDIYNGNGTSEGHPWFLAVSNSCLLVYNTIMDYLLSKRDLEILLASSVEAENFWNSIFELSNLKIPFKEDIKVTIPYGSDLWEMTLKALSRFADLYILQVRMHLNQKYGSMSEQFDRYTGIMRGATDLSWSYSSFWTAGLMRAKTLSEFDKYAEQKEMDNGNDRMF</sequence>
<dbReference type="EMBL" id="LPNL01000004">
    <property type="protein sequence ID" value="OEJ87634.1"/>
    <property type="molecule type" value="Genomic_DNA"/>
</dbReference>
<protein>
    <submittedName>
        <fullName evidence="2">Glucoamylase, intracellular sporulation-specific</fullName>
    </submittedName>
</protein>
<dbReference type="SUPFAM" id="SSF48208">
    <property type="entry name" value="Six-hairpin glycosidases"/>
    <property type="match status" value="1"/>
</dbReference>
<organism evidence="2 3">
    <name type="scientific">Hanseniaspora opuntiae</name>
    <dbReference type="NCBI Taxonomy" id="211096"/>
    <lineage>
        <taxon>Eukaryota</taxon>
        <taxon>Fungi</taxon>
        <taxon>Dikarya</taxon>
        <taxon>Ascomycota</taxon>
        <taxon>Saccharomycotina</taxon>
        <taxon>Saccharomycetes</taxon>
        <taxon>Saccharomycodales</taxon>
        <taxon>Saccharomycodaceae</taxon>
        <taxon>Hanseniaspora</taxon>
    </lineage>
</organism>
<dbReference type="OrthoDB" id="6123450at2759"/>
<proteinExistence type="predicted"/>